<evidence type="ECO:0000313" key="2">
    <source>
        <dbReference type="EMBL" id="ORB68758.1"/>
    </source>
</evidence>
<proteinExistence type="predicted"/>
<comment type="caution">
    <text evidence="2">The sequence shown here is derived from an EMBL/GenBank/DDBJ whole genome shotgun (WGS) entry which is preliminary data.</text>
</comment>
<gene>
    <name evidence="2" type="ORF">BST47_02355</name>
</gene>
<evidence type="ECO:0000313" key="3">
    <source>
        <dbReference type="Proteomes" id="UP000192411"/>
    </source>
</evidence>
<organism evidence="2 3">
    <name type="scientific">Mycolicibacterium tusciae</name>
    <dbReference type="NCBI Taxonomy" id="75922"/>
    <lineage>
        <taxon>Bacteria</taxon>
        <taxon>Bacillati</taxon>
        <taxon>Actinomycetota</taxon>
        <taxon>Actinomycetes</taxon>
        <taxon>Mycobacteriales</taxon>
        <taxon>Mycobacteriaceae</taxon>
        <taxon>Mycolicibacterium</taxon>
    </lineage>
</organism>
<feature type="transmembrane region" description="Helical" evidence="1">
    <location>
        <begin position="28"/>
        <end position="50"/>
    </location>
</feature>
<name>A0A1X0K0U4_9MYCO</name>
<keyword evidence="1" id="KW-0812">Transmembrane</keyword>
<reference evidence="2 3" key="1">
    <citation type="submission" date="2017-02" db="EMBL/GenBank/DDBJ databases">
        <title>The new phylogeny of genus Mycobacterium.</title>
        <authorList>
            <person name="Tortoli E."/>
            <person name="Trovato A."/>
            <person name="Cirillo D.M."/>
        </authorList>
    </citation>
    <scope>NUCLEOTIDE SEQUENCE [LARGE SCALE GENOMIC DNA]</scope>
    <source>
        <strain evidence="2 3">DSM 44338</strain>
    </source>
</reference>
<evidence type="ECO:0000256" key="1">
    <source>
        <dbReference type="SAM" id="Phobius"/>
    </source>
</evidence>
<keyword evidence="3" id="KW-1185">Reference proteome</keyword>
<keyword evidence="1" id="KW-1133">Transmembrane helix</keyword>
<dbReference type="RefSeq" id="WP_083123572.1">
    <property type="nucleotide sequence ID" value="NZ_MVIM01000001.1"/>
</dbReference>
<dbReference type="OrthoDB" id="4735550at2"/>
<dbReference type="EMBL" id="MVIM01000001">
    <property type="protein sequence ID" value="ORB68758.1"/>
    <property type="molecule type" value="Genomic_DNA"/>
</dbReference>
<dbReference type="STRING" id="75922.BST47_02355"/>
<accession>A0A1X0K0U4</accession>
<dbReference type="AlphaFoldDB" id="A0A1X0K0U4"/>
<dbReference type="Proteomes" id="UP000192411">
    <property type="component" value="Unassembled WGS sequence"/>
</dbReference>
<keyword evidence="1" id="KW-0472">Membrane</keyword>
<sequence>MAVLTDPNGTVWSINRRLWPFPGDALDLTFGLFEVVIGIVFALLWPFWLLAKFCGVRWVITVERNGHQVGRELVRGWNGSKRRVNEIAREVASDGRSGHMVI</sequence>
<protein>
    <submittedName>
        <fullName evidence="2">Uncharacterized protein</fullName>
    </submittedName>
</protein>